<dbReference type="GeneID" id="64971915"/>
<evidence type="ECO:0000313" key="1">
    <source>
        <dbReference type="EMBL" id="BCS21910.1"/>
    </source>
</evidence>
<dbReference type="Proteomes" id="UP000654913">
    <property type="component" value="Chromosome 3"/>
</dbReference>
<dbReference type="EMBL" id="AP024445">
    <property type="protein sequence ID" value="BCS21910.1"/>
    <property type="molecule type" value="Genomic_DNA"/>
</dbReference>
<dbReference type="KEGG" id="apuu:APUU_30135A"/>
<organism evidence="1 2">
    <name type="scientific">Aspergillus puulaauensis</name>
    <dbReference type="NCBI Taxonomy" id="1220207"/>
    <lineage>
        <taxon>Eukaryota</taxon>
        <taxon>Fungi</taxon>
        <taxon>Dikarya</taxon>
        <taxon>Ascomycota</taxon>
        <taxon>Pezizomycotina</taxon>
        <taxon>Eurotiomycetes</taxon>
        <taxon>Eurotiomycetidae</taxon>
        <taxon>Eurotiales</taxon>
        <taxon>Aspergillaceae</taxon>
        <taxon>Aspergillus</taxon>
    </lineage>
</organism>
<dbReference type="AlphaFoldDB" id="A0A7R8ALP6"/>
<dbReference type="InterPro" id="IPR043129">
    <property type="entry name" value="ATPase_NBD"/>
</dbReference>
<sequence length="420" mass="46858">MDDSENPSIIIGIDFGSTSSSAAFLHPNSRTKEIQALHYWPSALKWSFDQVPRGAEIQSIVYYDPYIEVVGWSGNREEVVTAQGNLKPGIQATPSFKAQLFPPTDEFRNGLLPPGKTVEDVTVDFLSHFRRSVLEQPELAWRDSRGSFQFVMTVPAFWSDETRGEFREIAKMAGFDQAGEKLELVSSLEAALFNAHFTRPSCFNQGDNILVLDCGGHLVEGSTYHVKSTSPLRIDRRTSVSVASCGSAEVTRQFTAIAGSKIDKARFPAHGRTKPRMRLRAKRAFEKELVFGDTLGRPGFKFELPPEMSDGFWVADLGVEMDCPEADLVEGYMVFSEDEVYSCFDAVVERTLGLVREQVQAMQEQNVQIQSCLLVGGFNRCHYYNRKVKSGIWEYGVTTIEVNNKTVPFAKGAVLAGFMP</sequence>
<accession>A0A7R8ALP6</accession>
<dbReference type="CDD" id="cd10170">
    <property type="entry name" value="ASKHA_NBD_HSP70"/>
    <property type="match status" value="1"/>
</dbReference>
<evidence type="ECO:0000313" key="2">
    <source>
        <dbReference type="Proteomes" id="UP000654913"/>
    </source>
</evidence>
<dbReference type="RefSeq" id="XP_041554104.1">
    <property type="nucleotide sequence ID" value="XM_041701194.1"/>
</dbReference>
<protein>
    <recommendedName>
        <fullName evidence="3">Actin-like ATPase domain-containing protein</fullName>
    </recommendedName>
</protein>
<dbReference type="SUPFAM" id="SSF53067">
    <property type="entry name" value="Actin-like ATPase domain"/>
    <property type="match status" value="2"/>
</dbReference>
<reference evidence="1" key="2">
    <citation type="submission" date="2021-02" db="EMBL/GenBank/DDBJ databases">
        <title>Aspergillus puulaauensis MK2 genome sequence.</title>
        <authorList>
            <person name="Futagami T."/>
            <person name="Mori K."/>
            <person name="Kadooka C."/>
            <person name="Tanaka T."/>
        </authorList>
    </citation>
    <scope>NUCLEOTIDE SEQUENCE</scope>
    <source>
        <strain evidence="1">MK2</strain>
    </source>
</reference>
<name>A0A7R8ALP6_9EURO</name>
<gene>
    <name evidence="1" type="ORF">APUU_30135A</name>
</gene>
<dbReference type="Gene3D" id="3.30.420.40">
    <property type="match status" value="1"/>
</dbReference>
<dbReference type="OrthoDB" id="2963168at2759"/>
<dbReference type="PANTHER" id="PTHR14187">
    <property type="entry name" value="ALPHA KINASE/ELONGATION FACTOR 2 KINASE"/>
    <property type="match status" value="1"/>
</dbReference>
<proteinExistence type="predicted"/>
<evidence type="ECO:0008006" key="3">
    <source>
        <dbReference type="Google" id="ProtNLM"/>
    </source>
</evidence>
<reference evidence="1" key="1">
    <citation type="submission" date="2021-01" db="EMBL/GenBank/DDBJ databases">
        <authorList>
            <consortium name="Aspergillus puulaauensis MK2 genome sequencing consortium"/>
            <person name="Kazuki M."/>
            <person name="Futagami T."/>
        </authorList>
    </citation>
    <scope>NUCLEOTIDE SEQUENCE</scope>
    <source>
        <strain evidence="1">MK2</strain>
    </source>
</reference>
<keyword evidence="2" id="KW-1185">Reference proteome</keyword>
<dbReference type="PANTHER" id="PTHR14187:SF79">
    <property type="entry name" value="HSP70 FAMILY PROTEIN (AFU_ORTHOLOGUE AFUA_1G15200)"/>
    <property type="match status" value="1"/>
</dbReference>